<evidence type="ECO:0000256" key="3">
    <source>
        <dbReference type="ARBA" id="ARBA00023082"/>
    </source>
</evidence>
<protein>
    <submittedName>
        <fullName evidence="8">RNA polymerase subunit sigma</fullName>
    </submittedName>
</protein>
<dbReference type="SUPFAM" id="SSF88659">
    <property type="entry name" value="Sigma3 and sigma4 domains of RNA polymerase sigma factors"/>
    <property type="match status" value="1"/>
</dbReference>
<sequence>MKMPEDEQLVKEILAGSQAAMEVLTRKYYKQIFAYVYRKVGNKETAYDLTQEIFIKVIQRIQSYSNKGKFSSWLYTIAVNHCRDYWRSSDFKQTSKLAELNEALVCDKSHVPYIFERKEIREQVKTAVSTLPEHQREAVLLKYFHHMKIKEIADVTETNVSTVKSRLHQGLGKLAKLLKRGVEDEEEKTTPYF</sequence>
<dbReference type="InterPro" id="IPR013325">
    <property type="entry name" value="RNA_pol_sigma_r2"/>
</dbReference>
<organism evidence="8 9">
    <name type="scientific">Fictibacillus arsenicus</name>
    <dbReference type="NCBI Taxonomy" id="255247"/>
    <lineage>
        <taxon>Bacteria</taxon>
        <taxon>Bacillati</taxon>
        <taxon>Bacillota</taxon>
        <taxon>Bacilli</taxon>
        <taxon>Bacillales</taxon>
        <taxon>Fictibacillaceae</taxon>
        <taxon>Fictibacillus</taxon>
    </lineage>
</organism>
<evidence type="ECO:0000313" key="8">
    <source>
        <dbReference type="EMBL" id="OOE12542.1"/>
    </source>
</evidence>
<dbReference type="Pfam" id="PF08281">
    <property type="entry name" value="Sigma70_r4_2"/>
    <property type="match status" value="1"/>
</dbReference>
<dbReference type="InterPro" id="IPR039425">
    <property type="entry name" value="RNA_pol_sigma-70-like"/>
</dbReference>
<dbReference type="Proteomes" id="UP000188597">
    <property type="component" value="Unassembled WGS sequence"/>
</dbReference>
<dbReference type="GO" id="GO:0006352">
    <property type="term" value="P:DNA-templated transcription initiation"/>
    <property type="evidence" value="ECO:0007669"/>
    <property type="project" value="InterPro"/>
</dbReference>
<dbReference type="PANTHER" id="PTHR43133:SF8">
    <property type="entry name" value="RNA POLYMERASE SIGMA FACTOR HI_1459-RELATED"/>
    <property type="match status" value="1"/>
</dbReference>
<evidence type="ECO:0000256" key="5">
    <source>
        <dbReference type="ARBA" id="ARBA00023163"/>
    </source>
</evidence>
<keyword evidence="4" id="KW-0238">DNA-binding</keyword>
<evidence type="ECO:0000259" key="7">
    <source>
        <dbReference type="Pfam" id="PF08281"/>
    </source>
</evidence>
<dbReference type="Gene3D" id="1.10.1740.10">
    <property type="match status" value="1"/>
</dbReference>
<evidence type="ECO:0000313" key="9">
    <source>
        <dbReference type="Proteomes" id="UP000188597"/>
    </source>
</evidence>
<comment type="caution">
    <text evidence="8">The sequence shown here is derived from an EMBL/GenBank/DDBJ whole genome shotgun (WGS) entry which is preliminary data.</text>
</comment>
<dbReference type="EMBL" id="MQMF01000002">
    <property type="protein sequence ID" value="OOE12542.1"/>
    <property type="molecule type" value="Genomic_DNA"/>
</dbReference>
<comment type="similarity">
    <text evidence="1">Belongs to the sigma-70 factor family. ECF subfamily.</text>
</comment>
<evidence type="ECO:0000259" key="6">
    <source>
        <dbReference type="Pfam" id="PF04542"/>
    </source>
</evidence>
<evidence type="ECO:0000256" key="1">
    <source>
        <dbReference type="ARBA" id="ARBA00010641"/>
    </source>
</evidence>
<reference evidence="8 9" key="1">
    <citation type="submission" date="2016-11" db="EMBL/GenBank/DDBJ databases">
        <authorList>
            <person name="Jaros S."/>
            <person name="Januszkiewicz K."/>
            <person name="Wedrychowicz H."/>
        </authorList>
    </citation>
    <scope>NUCLEOTIDE SEQUENCE [LARGE SCALE GENOMIC DNA]</scope>
    <source>
        <strain evidence="8 9">Con a/3</strain>
    </source>
</reference>
<evidence type="ECO:0000256" key="2">
    <source>
        <dbReference type="ARBA" id="ARBA00023015"/>
    </source>
</evidence>
<dbReference type="Pfam" id="PF04542">
    <property type="entry name" value="Sigma70_r2"/>
    <property type="match status" value="1"/>
</dbReference>
<dbReference type="Gene3D" id="1.10.10.10">
    <property type="entry name" value="Winged helix-like DNA-binding domain superfamily/Winged helix DNA-binding domain"/>
    <property type="match status" value="1"/>
</dbReference>
<feature type="domain" description="RNA polymerase sigma factor 70 region 4 type 2" evidence="7">
    <location>
        <begin position="122"/>
        <end position="174"/>
    </location>
</feature>
<accession>A0A1V3G837</accession>
<dbReference type="InterPro" id="IPR013324">
    <property type="entry name" value="RNA_pol_sigma_r3/r4-like"/>
</dbReference>
<dbReference type="AlphaFoldDB" id="A0A1V3G837"/>
<dbReference type="CDD" id="cd06171">
    <property type="entry name" value="Sigma70_r4"/>
    <property type="match status" value="1"/>
</dbReference>
<keyword evidence="2" id="KW-0805">Transcription regulation</keyword>
<keyword evidence="3" id="KW-0731">Sigma factor</keyword>
<gene>
    <name evidence="8" type="ORF">UN64_10715</name>
</gene>
<dbReference type="NCBIfam" id="TIGR02937">
    <property type="entry name" value="sigma70-ECF"/>
    <property type="match status" value="1"/>
</dbReference>
<proteinExistence type="inferred from homology"/>
<dbReference type="InterPro" id="IPR007627">
    <property type="entry name" value="RNA_pol_sigma70_r2"/>
</dbReference>
<dbReference type="PANTHER" id="PTHR43133">
    <property type="entry name" value="RNA POLYMERASE ECF-TYPE SIGMA FACTO"/>
    <property type="match status" value="1"/>
</dbReference>
<evidence type="ECO:0000256" key="4">
    <source>
        <dbReference type="ARBA" id="ARBA00023125"/>
    </source>
</evidence>
<dbReference type="SUPFAM" id="SSF88946">
    <property type="entry name" value="Sigma2 domain of RNA polymerase sigma factors"/>
    <property type="match status" value="1"/>
</dbReference>
<name>A0A1V3G837_9BACL</name>
<keyword evidence="5" id="KW-0804">Transcription</keyword>
<dbReference type="GO" id="GO:0003677">
    <property type="term" value="F:DNA binding"/>
    <property type="evidence" value="ECO:0007669"/>
    <property type="project" value="UniProtKB-KW"/>
</dbReference>
<dbReference type="InterPro" id="IPR036388">
    <property type="entry name" value="WH-like_DNA-bd_sf"/>
</dbReference>
<dbReference type="GO" id="GO:0016987">
    <property type="term" value="F:sigma factor activity"/>
    <property type="evidence" value="ECO:0007669"/>
    <property type="project" value="UniProtKB-KW"/>
</dbReference>
<dbReference type="InterPro" id="IPR013249">
    <property type="entry name" value="RNA_pol_sigma70_r4_t2"/>
</dbReference>
<dbReference type="InterPro" id="IPR014284">
    <property type="entry name" value="RNA_pol_sigma-70_dom"/>
</dbReference>
<feature type="domain" description="RNA polymerase sigma-70 region 2" evidence="6">
    <location>
        <begin position="25"/>
        <end position="89"/>
    </location>
</feature>